<protein>
    <submittedName>
        <fullName evidence="4">Uridine phosphorylase</fullName>
    </submittedName>
</protein>
<dbReference type="InterPro" id="IPR000845">
    <property type="entry name" value="Nucleoside_phosphorylase_d"/>
</dbReference>
<dbReference type="GO" id="GO:0004850">
    <property type="term" value="F:uridine phosphorylase activity"/>
    <property type="evidence" value="ECO:0007669"/>
    <property type="project" value="InterPro"/>
</dbReference>
<comment type="caution">
    <text evidence="4">The sequence shown here is derived from an EMBL/GenBank/DDBJ whole genome shotgun (WGS) entry which is preliminary data.</text>
</comment>
<dbReference type="GO" id="GO:0006218">
    <property type="term" value="P:uridine catabolic process"/>
    <property type="evidence" value="ECO:0007669"/>
    <property type="project" value="TreeGrafter"/>
</dbReference>
<dbReference type="Proteomes" id="UP000735302">
    <property type="component" value="Unassembled WGS sequence"/>
</dbReference>
<dbReference type="PANTHER" id="PTHR43691:SF11">
    <property type="entry name" value="FI09636P-RELATED"/>
    <property type="match status" value="1"/>
</dbReference>
<name>A0AAV3YVU5_9GAST</name>
<accession>A0AAV3YVU5</accession>
<dbReference type="InterPro" id="IPR010059">
    <property type="entry name" value="Uridine_phosphorylase_euk"/>
</dbReference>
<evidence type="ECO:0000313" key="5">
    <source>
        <dbReference type="Proteomes" id="UP000735302"/>
    </source>
</evidence>
<dbReference type="InterPro" id="IPR035994">
    <property type="entry name" value="Nucleoside_phosphorylase_sf"/>
</dbReference>
<evidence type="ECO:0000313" key="4">
    <source>
        <dbReference type="EMBL" id="GFN86362.1"/>
    </source>
</evidence>
<organism evidence="4 5">
    <name type="scientific">Plakobranchus ocellatus</name>
    <dbReference type="NCBI Taxonomy" id="259542"/>
    <lineage>
        <taxon>Eukaryota</taxon>
        <taxon>Metazoa</taxon>
        <taxon>Spiralia</taxon>
        <taxon>Lophotrochozoa</taxon>
        <taxon>Mollusca</taxon>
        <taxon>Gastropoda</taxon>
        <taxon>Heterobranchia</taxon>
        <taxon>Euthyneura</taxon>
        <taxon>Panpulmonata</taxon>
        <taxon>Sacoglossa</taxon>
        <taxon>Placobranchoidea</taxon>
        <taxon>Plakobranchidae</taxon>
        <taxon>Plakobranchus</taxon>
    </lineage>
</organism>
<dbReference type="Pfam" id="PF01048">
    <property type="entry name" value="PNP_UDP_1"/>
    <property type="match status" value="1"/>
</dbReference>
<feature type="binding site" evidence="2">
    <location>
        <begin position="143"/>
        <end position="146"/>
    </location>
    <ligand>
        <name>phosphate</name>
        <dbReference type="ChEBI" id="CHEBI:43474"/>
    </ligand>
</feature>
<feature type="binding site" evidence="2">
    <location>
        <position position="224"/>
    </location>
    <ligand>
        <name>substrate</name>
    </ligand>
</feature>
<dbReference type="SUPFAM" id="SSF53167">
    <property type="entry name" value="Purine and uridine phosphorylases"/>
    <property type="match status" value="1"/>
</dbReference>
<dbReference type="NCBIfam" id="TIGR01719">
    <property type="entry name" value="euk_UDPppase"/>
    <property type="match status" value="1"/>
</dbReference>
<dbReference type="GO" id="GO:0009166">
    <property type="term" value="P:nucleotide catabolic process"/>
    <property type="evidence" value="ECO:0007669"/>
    <property type="project" value="InterPro"/>
</dbReference>
<dbReference type="GO" id="GO:0005829">
    <property type="term" value="C:cytosol"/>
    <property type="evidence" value="ECO:0007669"/>
    <property type="project" value="TreeGrafter"/>
</dbReference>
<evidence type="ECO:0000256" key="2">
    <source>
        <dbReference type="PIRSR" id="PIRSR610059-50"/>
    </source>
</evidence>
<dbReference type="PANTHER" id="PTHR43691">
    <property type="entry name" value="URIDINE PHOSPHORYLASE"/>
    <property type="match status" value="1"/>
</dbReference>
<feature type="binding site" evidence="2">
    <location>
        <position position="99"/>
    </location>
    <ligand>
        <name>phosphate</name>
        <dbReference type="ChEBI" id="CHEBI:43474"/>
    </ligand>
</feature>
<keyword evidence="5" id="KW-1185">Reference proteome</keyword>
<evidence type="ECO:0000259" key="3">
    <source>
        <dbReference type="Pfam" id="PF01048"/>
    </source>
</evidence>
<proteinExistence type="inferred from homology"/>
<comment type="similarity">
    <text evidence="1">Belongs to the PNP/UDP phosphorylase family.</text>
</comment>
<reference evidence="4 5" key="1">
    <citation type="journal article" date="2021" name="Elife">
        <title>Chloroplast acquisition without the gene transfer in kleptoplastic sea slugs, Plakobranchus ocellatus.</title>
        <authorList>
            <person name="Maeda T."/>
            <person name="Takahashi S."/>
            <person name="Yoshida T."/>
            <person name="Shimamura S."/>
            <person name="Takaki Y."/>
            <person name="Nagai Y."/>
            <person name="Toyoda A."/>
            <person name="Suzuki Y."/>
            <person name="Arimoto A."/>
            <person name="Ishii H."/>
            <person name="Satoh N."/>
            <person name="Nishiyama T."/>
            <person name="Hasebe M."/>
            <person name="Maruyama T."/>
            <person name="Minagawa J."/>
            <person name="Obokata J."/>
            <person name="Shigenobu S."/>
        </authorList>
    </citation>
    <scope>NUCLEOTIDE SEQUENCE [LARGE SCALE GENOMIC DNA]</scope>
</reference>
<dbReference type="Gene3D" id="3.40.50.1580">
    <property type="entry name" value="Nucleoside phosphorylase domain"/>
    <property type="match status" value="1"/>
</dbReference>
<feature type="domain" description="Nucleoside phosphorylase" evidence="3">
    <location>
        <begin position="55"/>
        <end position="285"/>
    </location>
</feature>
<feature type="binding site" evidence="2">
    <location>
        <position position="226"/>
    </location>
    <ligand>
        <name>substrate</name>
    </ligand>
</feature>
<gene>
    <name evidence="4" type="ORF">PoB_001286800</name>
</gene>
<dbReference type="AlphaFoldDB" id="A0AAV3YVU5"/>
<sequence length="318" mass="34689">MSEKSTVTTDNNSACTDGCVKLPNPHLSTLDHDALFHIQVPLHDTDTLKDFSKIKFVCIGGTPGRMKLLAQKLARELNLTKCQDNSKEDNFDYAFTTERYSGFKVGPVFCVNHGIGQPSVAVVLHEVFKLLQAAGCSNVTLIRIGTCGGIGLEPGTTVITSGVLTAGFKEVYVTSALGRPLELPVKVDPELVREISSCASDNGNLDLKVKVGKTFCAEDFYQSQGRLDGSFCDYSKEDQICFLNKLQSSGVCNIEMESAAVLALAHKVQIRAAVICVVIVNRLKCDLPSLTAEEMSQIESYPLELVTRYIKRHFSKGD</sequence>
<dbReference type="EMBL" id="BLXT01001517">
    <property type="protein sequence ID" value="GFN86362.1"/>
    <property type="molecule type" value="Genomic_DNA"/>
</dbReference>
<evidence type="ECO:0000256" key="1">
    <source>
        <dbReference type="ARBA" id="ARBA00010456"/>
    </source>
</evidence>